<reference evidence="1 2" key="1">
    <citation type="submission" date="2011-08" db="EMBL/GenBank/DDBJ databases">
        <authorList>
            <person name="Weinstock G."/>
            <person name="Sodergren E."/>
            <person name="Clifton S."/>
            <person name="Fulton L."/>
            <person name="Fulton B."/>
            <person name="Courtney L."/>
            <person name="Fronick C."/>
            <person name="Harrison M."/>
            <person name="Strong C."/>
            <person name="Farmer C."/>
            <person name="Delahaunty K."/>
            <person name="Markovic C."/>
            <person name="Hall O."/>
            <person name="Minx P."/>
            <person name="Tomlinson C."/>
            <person name="Mitreva M."/>
            <person name="Hou S."/>
            <person name="Chen J."/>
            <person name="Wollam A."/>
            <person name="Pepin K.H."/>
            <person name="Johnson M."/>
            <person name="Bhonagiri V."/>
            <person name="Zhang X."/>
            <person name="Suruliraj S."/>
            <person name="Warren W."/>
            <person name="Chinwalla A."/>
            <person name="Mardis E.R."/>
            <person name="Wilson R.K."/>
        </authorList>
    </citation>
    <scope>NUCLEOTIDE SEQUENCE [LARGE SCALE GENOMIC DNA]</scope>
    <source>
        <strain evidence="1 2">ATCC 51873</strain>
    </source>
</reference>
<dbReference type="Proteomes" id="UP000005959">
    <property type="component" value="Unassembled WGS sequence"/>
</dbReference>
<gene>
    <name evidence="1" type="ORF">HMPREF0454_01896</name>
</gene>
<protein>
    <submittedName>
        <fullName evidence="1">Uncharacterized protein</fullName>
    </submittedName>
</protein>
<name>G9Y5I5_HAFAL</name>
<evidence type="ECO:0000313" key="1">
    <source>
        <dbReference type="EMBL" id="EHM43654.1"/>
    </source>
</evidence>
<accession>G9Y5I5</accession>
<organism evidence="1 2">
    <name type="scientific">Hafnia alvei ATCC 51873</name>
    <dbReference type="NCBI Taxonomy" id="1002364"/>
    <lineage>
        <taxon>Bacteria</taxon>
        <taxon>Pseudomonadati</taxon>
        <taxon>Pseudomonadota</taxon>
        <taxon>Gammaproteobacteria</taxon>
        <taxon>Enterobacterales</taxon>
        <taxon>Hafniaceae</taxon>
        <taxon>Hafnia</taxon>
    </lineage>
</organism>
<comment type="caution">
    <text evidence="1">The sequence shown here is derived from an EMBL/GenBank/DDBJ whole genome shotgun (WGS) entry which is preliminary data.</text>
</comment>
<evidence type="ECO:0000313" key="2">
    <source>
        <dbReference type="Proteomes" id="UP000005959"/>
    </source>
</evidence>
<proteinExistence type="predicted"/>
<sequence length="53" mass="6039">MGKTMVFGLSQIIKNIRLKRSTNCRRSQTYSLSLEGLSDQFVITGACLTTWRQ</sequence>
<dbReference type="AlphaFoldDB" id="G9Y5I5"/>
<dbReference type="EMBL" id="AGCI01000038">
    <property type="protein sequence ID" value="EHM43654.1"/>
    <property type="molecule type" value="Genomic_DNA"/>
</dbReference>
<dbReference type="HOGENOM" id="CLU_3062106_0_0_6"/>